<evidence type="ECO:0000313" key="3">
    <source>
        <dbReference type="Proteomes" id="UP000749040"/>
    </source>
</evidence>
<comment type="caution">
    <text evidence="2">The sequence shown here is derived from an EMBL/GenBank/DDBJ whole genome shotgun (WGS) entry which is preliminary data.</text>
</comment>
<dbReference type="EMBL" id="JADKYB010000030">
    <property type="protein sequence ID" value="MBM9509940.1"/>
    <property type="molecule type" value="Genomic_DNA"/>
</dbReference>
<evidence type="ECO:0000256" key="1">
    <source>
        <dbReference type="SAM" id="MobiDB-lite"/>
    </source>
</evidence>
<reference evidence="2 3" key="1">
    <citation type="submission" date="2021-01" db="EMBL/GenBank/DDBJ databases">
        <title>Streptomyces acididurans sp. nov., isolated from a peat swamp forest soil.</title>
        <authorList>
            <person name="Chantavorakit T."/>
            <person name="Duangmal K."/>
        </authorList>
    </citation>
    <scope>NUCLEOTIDE SEQUENCE [LARGE SCALE GENOMIC DNA]</scope>
    <source>
        <strain evidence="2 3">KK5PA1</strain>
    </source>
</reference>
<accession>A0ABS2U2W7</accession>
<evidence type="ECO:0000313" key="2">
    <source>
        <dbReference type="EMBL" id="MBM9509940.1"/>
    </source>
</evidence>
<evidence type="ECO:0008006" key="4">
    <source>
        <dbReference type="Google" id="ProtNLM"/>
    </source>
</evidence>
<dbReference type="RefSeq" id="WP_205363516.1">
    <property type="nucleotide sequence ID" value="NZ_JADKYB010000030.1"/>
</dbReference>
<protein>
    <recommendedName>
        <fullName evidence="4">DUF4274 domain-containing protein</fullName>
    </recommendedName>
</protein>
<keyword evidence="3" id="KW-1185">Reference proteome</keyword>
<organism evidence="2 3">
    <name type="scientific">Actinacidiphila acididurans</name>
    <dbReference type="NCBI Taxonomy" id="2784346"/>
    <lineage>
        <taxon>Bacteria</taxon>
        <taxon>Bacillati</taxon>
        <taxon>Actinomycetota</taxon>
        <taxon>Actinomycetes</taxon>
        <taxon>Kitasatosporales</taxon>
        <taxon>Streptomycetaceae</taxon>
        <taxon>Actinacidiphila</taxon>
    </lineage>
</organism>
<dbReference type="Proteomes" id="UP000749040">
    <property type="component" value="Unassembled WGS sequence"/>
</dbReference>
<feature type="region of interest" description="Disordered" evidence="1">
    <location>
        <begin position="150"/>
        <end position="191"/>
    </location>
</feature>
<sequence>MSTPAHTAAALIRHYAYDTDPDKRTSMADSRIALLIASGVDMDDIDPSMGRDYSRSHYEACRRDWIFQVKMHGFSDFYGGGDLLAHVIAYWAESRPSFLAEDDPTAWLAEAEKAHRAYWEQDGHSCSNPHCDFHPSADHAELLRFLAEEDDPETTTSGPGVQDSLFDDLPQPNVTVPRARRRPINDLHLPA</sequence>
<proteinExistence type="predicted"/>
<gene>
    <name evidence="2" type="ORF">ITX44_36380</name>
</gene>
<name>A0ABS2U2W7_9ACTN</name>